<reference evidence="2 3" key="1">
    <citation type="submission" date="2022-02" db="EMBL/GenBank/DDBJ databases">
        <title>Chromosome-level reference genomes for two strains of Caenorhabditis briggsae: an improved platform for comparative genomics.</title>
        <authorList>
            <person name="Stevens L."/>
            <person name="Andersen E.C."/>
        </authorList>
    </citation>
    <scope>NUCLEOTIDE SEQUENCE [LARGE SCALE GENOMIC DNA]</scope>
    <source>
        <strain evidence="2">QX1410_ONT</strain>
        <tissue evidence="2">Whole-organism</tissue>
    </source>
</reference>
<dbReference type="AlphaFoldDB" id="A0AAE9A3F8"/>
<evidence type="ECO:0000256" key="1">
    <source>
        <dbReference type="SAM" id="SignalP"/>
    </source>
</evidence>
<feature type="chain" id="PRO_5042074113" evidence="1">
    <location>
        <begin position="22"/>
        <end position="127"/>
    </location>
</feature>
<evidence type="ECO:0000313" key="2">
    <source>
        <dbReference type="EMBL" id="ULT90765.1"/>
    </source>
</evidence>
<protein>
    <submittedName>
        <fullName evidence="2">Uncharacterized protein</fullName>
    </submittedName>
</protein>
<accession>A0AAE9A3F8</accession>
<dbReference type="Proteomes" id="UP000827892">
    <property type="component" value="Chromosome V"/>
</dbReference>
<keyword evidence="1" id="KW-0732">Signal</keyword>
<gene>
    <name evidence="2" type="ORF">L3Y34_008820</name>
</gene>
<feature type="signal peptide" evidence="1">
    <location>
        <begin position="1"/>
        <end position="21"/>
    </location>
</feature>
<dbReference type="EMBL" id="CP090895">
    <property type="protein sequence ID" value="ULT90765.1"/>
    <property type="molecule type" value="Genomic_DNA"/>
</dbReference>
<organism evidence="2 3">
    <name type="scientific">Caenorhabditis briggsae</name>
    <dbReference type="NCBI Taxonomy" id="6238"/>
    <lineage>
        <taxon>Eukaryota</taxon>
        <taxon>Metazoa</taxon>
        <taxon>Ecdysozoa</taxon>
        <taxon>Nematoda</taxon>
        <taxon>Chromadorea</taxon>
        <taxon>Rhabditida</taxon>
        <taxon>Rhabditina</taxon>
        <taxon>Rhabditomorpha</taxon>
        <taxon>Rhabditoidea</taxon>
        <taxon>Rhabditidae</taxon>
        <taxon>Peloderinae</taxon>
        <taxon>Caenorhabditis</taxon>
    </lineage>
</organism>
<proteinExistence type="predicted"/>
<name>A0AAE9A3F8_CAEBR</name>
<evidence type="ECO:0000313" key="3">
    <source>
        <dbReference type="Proteomes" id="UP000827892"/>
    </source>
</evidence>
<sequence length="127" mass="14099">MPNILVVVILLDLLAINQLMSKHHLHRCPNSSYQNSSSPHHLPIQSRASPIPIVADLFTIHGSSNAALFQSSKLDQSHLKSYLLIRFLHLTMPIWCSIAPLVSTTQNIRSPIINIQIRASLLSSSMS</sequence>